<sequence length="153" mass="16800">MRNLKAILAFFCWLGFLVYLILRMGINTWEVYAVTLPFLLPIVFVNRLSGQIARERLGLSGEDLLIDDGGGRIGKAGGLKYSRGLLTITGCVVALGVPASSNLPSKKDCLLIRIASLAVVAFCSQVFCKHYTPAAGFTFEKNYLWHRLGACRT</sequence>
<feature type="transmembrane region" description="Helical" evidence="1">
    <location>
        <begin position="32"/>
        <end position="49"/>
    </location>
</feature>
<evidence type="ECO:0000256" key="1">
    <source>
        <dbReference type="SAM" id="Phobius"/>
    </source>
</evidence>
<feature type="transmembrane region" description="Helical" evidence="1">
    <location>
        <begin position="7"/>
        <end position="26"/>
    </location>
</feature>
<evidence type="ECO:0000313" key="2">
    <source>
        <dbReference type="EMBL" id="VAX31242.1"/>
    </source>
</evidence>
<keyword evidence="1" id="KW-0472">Membrane</keyword>
<name>A0A3B1CS96_9ZZZZ</name>
<accession>A0A3B1CS96</accession>
<proteinExistence type="predicted"/>
<protein>
    <submittedName>
        <fullName evidence="2">Uncharacterized protein</fullName>
    </submittedName>
</protein>
<dbReference type="EMBL" id="UOGF01000073">
    <property type="protein sequence ID" value="VAX31242.1"/>
    <property type="molecule type" value="Genomic_DNA"/>
</dbReference>
<reference evidence="2" key="1">
    <citation type="submission" date="2018-06" db="EMBL/GenBank/DDBJ databases">
        <authorList>
            <person name="Zhirakovskaya E."/>
        </authorList>
    </citation>
    <scope>NUCLEOTIDE SEQUENCE</scope>
</reference>
<gene>
    <name evidence="2" type="ORF">MNBD_NITROSPIRAE01-432</name>
</gene>
<keyword evidence="1" id="KW-1133">Transmembrane helix</keyword>
<keyword evidence="1" id="KW-0812">Transmembrane</keyword>
<organism evidence="2">
    <name type="scientific">hydrothermal vent metagenome</name>
    <dbReference type="NCBI Taxonomy" id="652676"/>
    <lineage>
        <taxon>unclassified sequences</taxon>
        <taxon>metagenomes</taxon>
        <taxon>ecological metagenomes</taxon>
    </lineage>
</organism>
<dbReference type="AlphaFoldDB" id="A0A3B1CS96"/>